<feature type="transmembrane region" description="Helical" evidence="1">
    <location>
        <begin position="174"/>
        <end position="195"/>
    </location>
</feature>
<keyword evidence="1" id="KW-0812">Transmembrane</keyword>
<gene>
    <name evidence="2" type="ORF">OHM77_00530</name>
</gene>
<feature type="transmembrane region" description="Helical" evidence="1">
    <location>
        <begin position="269"/>
        <end position="289"/>
    </location>
</feature>
<dbReference type="KEGG" id="npv:OHM77_00530"/>
<dbReference type="EMBL" id="CP107246">
    <property type="protein sequence ID" value="WIM05806.1"/>
    <property type="molecule type" value="Genomic_DNA"/>
</dbReference>
<feature type="transmembrane region" description="Helical" evidence="1">
    <location>
        <begin position="368"/>
        <end position="385"/>
    </location>
</feature>
<feature type="transmembrane region" description="Helical" evidence="1">
    <location>
        <begin position="84"/>
        <end position="102"/>
    </location>
</feature>
<feature type="transmembrane region" description="Helical" evidence="1">
    <location>
        <begin position="240"/>
        <end position="257"/>
    </location>
</feature>
<proteinExistence type="predicted"/>
<protein>
    <submittedName>
        <fullName evidence="2">NnrS family protein</fullName>
    </submittedName>
</protein>
<evidence type="ECO:0000256" key="1">
    <source>
        <dbReference type="SAM" id="Phobius"/>
    </source>
</evidence>
<evidence type="ECO:0000313" key="2">
    <source>
        <dbReference type="EMBL" id="WIM05806.1"/>
    </source>
</evidence>
<reference evidence="2" key="1">
    <citation type="journal article" date="2023" name="Nat. Microbiol.">
        <title>Enrichment and characterization of a nitric oxide-reducing microbial community in a continuous bioreactor.</title>
        <authorList>
            <person name="Garrido-Amador P."/>
            <person name="Stortenbeker N."/>
            <person name="Wessels H.J.C.T."/>
            <person name="Speth D.R."/>
            <person name="Garcia-Heredia I."/>
            <person name="Kartal B."/>
        </authorList>
    </citation>
    <scope>NUCLEOTIDE SEQUENCE</scope>
    <source>
        <strain evidence="2">MAG1</strain>
    </source>
</reference>
<accession>A0AA49IZL3</accession>
<feature type="transmembrane region" description="Helical" evidence="1">
    <location>
        <begin position="51"/>
        <end position="72"/>
    </location>
</feature>
<feature type="transmembrane region" description="Helical" evidence="1">
    <location>
        <begin position="295"/>
        <end position="318"/>
    </location>
</feature>
<dbReference type="InterPro" id="IPR010266">
    <property type="entry name" value="NnrS"/>
</dbReference>
<name>A0AA49IZL3_9PROT</name>
<sequence>MIPKPFFAAVHRGMFFSGAVQALLVMIFWAIDLGARRAGLWTEPAWSLPSYWLHGLVIIYGVFPFFIFGFILTAGPRWQGYEETPPHVFIPAFWGLSLGWLMTWVGVVALPILLVPGLVVILMGWVMAARHLWRVAVWPNAERRHIRLAASVVTLGALGLFLFAIYALTGEPVLARLAITIGLWSFLLPTFVLVIHRMLPFFSANVIPGIGGYRPYWTLWIIVAGAMGHGLLNFFDALQWTWLADLPVALTAAWLTLKWRIRESLADRLLAVLHIGFAWCSLSFALFAINSLLLLAGYTGLGLAPLHALTLGFLASTLMGMASRVTLGHSGMPLVGNTAMWRSFWLMQFAALLRMAGEFVHPSAPWDFSFLASLVWLWAFLNWAVSYAPYTWKPRADGQPG</sequence>
<organism evidence="2">
    <name type="scientific">Candidatus Nitricoxidivorans perseverans</name>
    <dbReference type="NCBI Taxonomy" id="2975601"/>
    <lineage>
        <taxon>Bacteria</taxon>
        <taxon>Pseudomonadati</taxon>
        <taxon>Pseudomonadota</taxon>
        <taxon>Betaproteobacteria</taxon>
        <taxon>Nitrosomonadales</taxon>
        <taxon>Sterolibacteriaceae</taxon>
        <taxon>Candidatus Nitricoxidivorans</taxon>
    </lineage>
</organism>
<dbReference type="Proteomes" id="UP001234916">
    <property type="component" value="Chromosome"/>
</dbReference>
<feature type="transmembrane region" description="Helical" evidence="1">
    <location>
        <begin position="12"/>
        <end position="31"/>
    </location>
</feature>
<keyword evidence="1" id="KW-0472">Membrane</keyword>
<dbReference type="AlphaFoldDB" id="A0AA49IZL3"/>
<feature type="transmembrane region" description="Helical" evidence="1">
    <location>
        <begin position="108"/>
        <end position="128"/>
    </location>
</feature>
<keyword evidence="1" id="KW-1133">Transmembrane helix</keyword>
<dbReference type="Pfam" id="PF05940">
    <property type="entry name" value="NnrS"/>
    <property type="match status" value="1"/>
</dbReference>
<feature type="transmembrane region" description="Helical" evidence="1">
    <location>
        <begin position="148"/>
        <end position="168"/>
    </location>
</feature>